<feature type="signal peptide" evidence="1">
    <location>
        <begin position="1"/>
        <end position="25"/>
    </location>
</feature>
<protein>
    <submittedName>
        <fullName evidence="2">Uncharacterized protein</fullName>
    </submittedName>
</protein>
<evidence type="ECO:0000313" key="2">
    <source>
        <dbReference type="EMBL" id="KAJ7699203.1"/>
    </source>
</evidence>
<dbReference type="EMBL" id="JARKIE010000023">
    <property type="protein sequence ID" value="KAJ7699203.1"/>
    <property type="molecule type" value="Genomic_DNA"/>
</dbReference>
<gene>
    <name evidence="2" type="ORF">B0H17DRAFT_1177065</name>
</gene>
<keyword evidence="3" id="KW-1185">Reference proteome</keyword>
<dbReference type="AlphaFoldDB" id="A0AAD7DTR4"/>
<accession>A0AAD7DTR4</accession>
<reference evidence="2" key="1">
    <citation type="submission" date="2023-03" db="EMBL/GenBank/DDBJ databases">
        <title>Massive genome expansion in bonnet fungi (Mycena s.s.) driven by repeated elements and novel gene families across ecological guilds.</title>
        <authorList>
            <consortium name="Lawrence Berkeley National Laboratory"/>
            <person name="Harder C.B."/>
            <person name="Miyauchi S."/>
            <person name="Viragh M."/>
            <person name="Kuo A."/>
            <person name="Thoen E."/>
            <person name="Andreopoulos B."/>
            <person name="Lu D."/>
            <person name="Skrede I."/>
            <person name="Drula E."/>
            <person name="Henrissat B."/>
            <person name="Morin E."/>
            <person name="Kohler A."/>
            <person name="Barry K."/>
            <person name="LaButti K."/>
            <person name="Morin E."/>
            <person name="Salamov A."/>
            <person name="Lipzen A."/>
            <person name="Mereny Z."/>
            <person name="Hegedus B."/>
            <person name="Baldrian P."/>
            <person name="Stursova M."/>
            <person name="Weitz H."/>
            <person name="Taylor A."/>
            <person name="Grigoriev I.V."/>
            <person name="Nagy L.G."/>
            <person name="Martin F."/>
            <person name="Kauserud H."/>
        </authorList>
    </citation>
    <scope>NUCLEOTIDE SEQUENCE</scope>
    <source>
        <strain evidence="2">CBHHK067</strain>
    </source>
</reference>
<proteinExistence type="predicted"/>
<dbReference type="Proteomes" id="UP001221757">
    <property type="component" value="Unassembled WGS sequence"/>
</dbReference>
<feature type="chain" id="PRO_5042014627" evidence="1">
    <location>
        <begin position="26"/>
        <end position="242"/>
    </location>
</feature>
<evidence type="ECO:0000256" key="1">
    <source>
        <dbReference type="SAM" id="SignalP"/>
    </source>
</evidence>
<comment type="caution">
    <text evidence="2">The sequence shown here is derived from an EMBL/GenBank/DDBJ whole genome shotgun (WGS) entry which is preliminary data.</text>
</comment>
<name>A0AAD7DTR4_MYCRO</name>
<organism evidence="2 3">
    <name type="scientific">Mycena rosella</name>
    <name type="common">Pink bonnet</name>
    <name type="synonym">Agaricus rosellus</name>
    <dbReference type="NCBI Taxonomy" id="1033263"/>
    <lineage>
        <taxon>Eukaryota</taxon>
        <taxon>Fungi</taxon>
        <taxon>Dikarya</taxon>
        <taxon>Basidiomycota</taxon>
        <taxon>Agaricomycotina</taxon>
        <taxon>Agaricomycetes</taxon>
        <taxon>Agaricomycetidae</taxon>
        <taxon>Agaricales</taxon>
        <taxon>Marasmiineae</taxon>
        <taxon>Mycenaceae</taxon>
        <taxon>Mycena</taxon>
    </lineage>
</organism>
<sequence length="242" mass="26811">MRFTFTSAFQLASLALFCAVRGGNAAPVQENRAIGLSRDEEYNSWGLRDGGVGVGEYNRRHITIAYLRQDLAVVMKPPARGYIPRSCWHSNQSQPPLVQSSLARLQETAKFEFEFLLCSLGHGANATFGFGPVPIFLWQRCEEARLRALLYLVGNGIEILYITRDFVDGDVEPIIRQPQRNTPAYTLRCGGLSGAAWGECVLLPAPVRRAIPLDDMGVGVRELMPPKWPCNTFEVPQGASAR</sequence>
<keyword evidence="1" id="KW-0732">Signal</keyword>
<evidence type="ECO:0000313" key="3">
    <source>
        <dbReference type="Proteomes" id="UP001221757"/>
    </source>
</evidence>